<dbReference type="AlphaFoldDB" id="A0A162ENX6"/>
<proteinExistence type="predicted"/>
<evidence type="ECO:0000313" key="2">
    <source>
        <dbReference type="Proteomes" id="UP000076882"/>
    </source>
</evidence>
<dbReference type="PATRIC" id="fig|1590.152.peg.695"/>
<name>A0A162ENX6_LACPN</name>
<reference evidence="1 2" key="1">
    <citation type="submission" date="2016-03" db="EMBL/GenBank/DDBJ databases">
        <title>Comparative genomics of 54 Lactobacillus plantarum strains reveals genomic uncoupling from niche constraints.</title>
        <authorList>
            <person name="Martino M.E."/>
        </authorList>
    </citation>
    <scope>NUCLEOTIDE SEQUENCE [LARGE SCALE GENOMIC DNA]</scope>
    <source>
        <strain evidence="1 2">19.1</strain>
    </source>
</reference>
<accession>A0A162ENX6</accession>
<dbReference type="Proteomes" id="UP000076882">
    <property type="component" value="Unassembled WGS sequence"/>
</dbReference>
<gene>
    <name evidence="1" type="ORF">Lp19_2257</name>
</gene>
<sequence>MLSYYDATVLIQLISEHDLTNYLLNAILYDCLVSLTLLS</sequence>
<dbReference type="EMBL" id="LUXM01000033">
    <property type="protein sequence ID" value="KZU94283.1"/>
    <property type="molecule type" value="Genomic_DNA"/>
</dbReference>
<protein>
    <submittedName>
        <fullName evidence="1">Uncharacterized protein</fullName>
    </submittedName>
</protein>
<organism evidence="1 2">
    <name type="scientific">Lactiplantibacillus plantarum</name>
    <name type="common">Lactobacillus plantarum</name>
    <dbReference type="NCBI Taxonomy" id="1590"/>
    <lineage>
        <taxon>Bacteria</taxon>
        <taxon>Bacillati</taxon>
        <taxon>Bacillota</taxon>
        <taxon>Bacilli</taxon>
        <taxon>Lactobacillales</taxon>
        <taxon>Lactobacillaceae</taxon>
        <taxon>Lactiplantibacillus</taxon>
    </lineage>
</organism>
<comment type="caution">
    <text evidence="1">The sequence shown here is derived from an EMBL/GenBank/DDBJ whole genome shotgun (WGS) entry which is preliminary data.</text>
</comment>
<evidence type="ECO:0000313" key="1">
    <source>
        <dbReference type="EMBL" id="KZU94283.1"/>
    </source>
</evidence>